<keyword evidence="2" id="KW-1015">Disulfide bond</keyword>
<dbReference type="InterPro" id="IPR000877">
    <property type="entry name" value="Prot_inh_BBI"/>
</dbReference>
<name>A0AAQ3WSU4_PASNO</name>
<dbReference type="Gene3D" id="2.10.69.10">
    <property type="entry name" value="Cysteine Protease (Bromelain) Inhibitor, subunit H"/>
    <property type="match status" value="1"/>
</dbReference>
<keyword evidence="5" id="KW-1185">Reference proteome</keyword>
<accession>A0AAQ3WSU4</accession>
<dbReference type="GO" id="GO:0004867">
    <property type="term" value="F:serine-type endopeptidase inhibitor activity"/>
    <property type="evidence" value="ECO:0007669"/>
    <property type="project" value="InterPro"/>
</dbReference>
<evidence type="ECO:0000313" key="4">
    <source>
        <dbReference type="EMBL" id="WVZ72116.1"/>
    </source>
</evidence>
<organism evidence="4 5">
    <name type="scientific">Paspalum notatum var. saurae</name>
    <dbReference type="NCBI Taxonomy" id="547442"/>
    <lineage>
        <taxon>Eukaryota</taxon>
        <taxon>Viridiplantae</taxon>
        <taxon>Streptophyta</taxon>
        <taxon>Embryophyta</taxon>
        <taxon>Tracheophyta</taxon>
        <taxon>Spermatophyta</taxon>
        <taxon>Magnoliopsida</taxon>
        <taxon>Liliopsida</taxon>
        <taxon>Poales</taxon>
        <taxon>Poaceae</taxon>
        <taxon>PACMAD clade</taxon>
        <taxon>Panicoideae</taxon>
        <taxon>Andropogonodae</taxon>
        <taxon>Paspaleae</taxon>
        <taxon>Paspalinae</taxon>
        <taxon>Paspalum</taxon>
    </lineage>
</organism>
<dbReference type="InterPro" id="IPR035995">
    <property type="entry name" value="Bowman-Birk_prot_inh"/>
</dbReference>
<dbReference type="Proteomes" id="UP001341281">
    <property type="component" value="Chromosome 04"/>
</dbReference>
<dbReference type="EMBL" id="CP144748">
    <property type="protein sequence ID" value="WVZ72116.1"/>
    <property type="molecule type" value="Genomic_DNA"/>
</dbReference>
<evidence type="ECO:0000256" key="1">
    <source>
        <dbReference type="ARBA" id="ARBA00022690"/>
    </source>
</evidence>
<dbReference type="SMART" id="SM00269">
    <property type="entry name" value="BowB"/>
    <property type="match status" value="1"/>
</dbReference>
<proteinExistence type="predicted"/>
<dbReference type="GO" id="GO:0005576">
    <property type="term" value="C:extracellular region"/>
    <property type="evidence" value="ECO:0007669"/>
    <property type="project" value="InterPro"/>
</dbReference>
<feature type="domain" description="Bowman-Birk serine protease inhibitors family" evidence="3">
    <location>
        <begin position="63"/>
        <end position="116"/>
    </location>
</feature>
<reference evidence="4 5" key="1">
    <citation type="submission" date="2024-02" db="EMBL/GenBank/DDBJ databases">
        <title>High-quality chromosome-scale genome assembly of Pensacola bahiagrass (Paspalum notatum Flugge var. saurae).</title>
        <authorList>
            <person name="Vega J.M."/>
            <person name="Podio M."/>
            <person name="Orjuela J."/>
            <person name="Siena L.A."/>
            <person name="Pessino S.C."/>
            <person name="Combes M.C."/>
            <person name="Mariac C."/>
            <person name="Albertini E."/>
            <person name="Pupilli F."/>
            <person name="Ortiz J.P.A."/>
            <person name="Leblanc O."/>
        </authorList>
    </citation>
    <scope>NUCLEOTIDE SEQUENCE [LARGE SCALE GENOMIC DNA]</scope>
    <source>
        <strain evidence="4">R1</strain>
        <tissue evidence="4">Leaf</tissue>
    </source>
</reference>
<sequence>MVGNPNPLSPMNFLSLGQEGARDPISLPFDFHHLGAALSTSFILAAVGESKGNMETNGGKLGCCTKCNFSFSGLYTCDDIVSKCDPVCKVCTVVKKYPVKQFQCTDTFLGMCGPPCKKN</sequence>
<evidence type="ECO:0000313" key="5">
    <source>
        <dbReference type="Proteomes" id="UP001341281"/>
    </source>
</evidence>
<dbReference type="InterPro" id="IPR044167">
    <property type="entry name" value="WIP1"/>
</dbReference>
<dbReference type="SUPFAM" id="SSF57247">
    <property type="entry name" value="Bowman-Birk inhibitor, BBI"/>
    <property type="match status" value="1"/>
</dbReference>
<protein>
    <recommendedName>
        <fullName evidence="3">Bowman-Birk serine protease inhibitors family domain-containing protein</fullName>
    </recommendedName>
</protein>
<dbReference type="AlphaFoldDB" id="A0AAQ3WSU4"/>
<gene>
    <name evidence="4" type="ORF">U9M48_020627</name>
</gene>
<dbReference type="PANTHER" id="PTHR37378:SF1">
    <property type="entry name" value="BOWMAN-BIRK SERINE PROTEASE INHIBITORS FAMILY DOMAIN-CONTAINING PROTEIN"/>
    <property type="match status" value="1"/>
</dbReference>
<evidence type="ECO:0000256" key="2">
    <source>
        <dbReference type="ARBA" id="ARBA00023157"/>
    </source>
</evidence>
<dbReference type="PANTHER" id="PTHR37378">
    <property type="entry name" value="BOWMAN_BIRK DOMAIN-CONTAINING PROTEIN-RELATED"/>
    <property type="match status" value="1"/>
</dbReference>
<evidence type="ECO:0000259" key="3">
    <source>
        <dbReference type="SMART" id="SM00269"/>
    </source>
</evidence>
<keyword evidence="1" id="KW-0646">Protease inhibitor</keyword>
<dbReference type="CDD" id="cd00023">
    <property type="entry name" value="BBI"/>
    <property type="match status" value="1"/>
</dbReference>